<dbReference type="EMBL" id="VSWD01000010">
    <property type="protein sequence ID" value="KAK3091186.1"/>
    <property type="molecule type" value="Genomic_DNA"/>
</dbReference>
<feature type="region of interest" description="Disordered" evidence="1">
    <location>
        <begin position="493"/>
        <end position="543"/>
    </location>
</feature>
<keyword evidence="3" id="KW-1185">Reference proteome</keyword>
<feature type="compositionally biased region" description="Basic and acidic residues" evidence="1">
    <location>
        <begin position="377"/>
        <end position="388"/>
    </location>
</feature>
<name>A0AA88Y823_PINIB</name>
<feature type="compositionally biased region" description="Polar residues" evidence="1">
    <location>
        <begin position="44"/>
        <end position="53"/>
    </location>
</feature>
<organism evidence="2 3">
    <name type="scientific">Pinctada imbricata</name>
    <name type="common">Atlantic pearl-oyster</name>
    <name type="synonym">Pinctada martensii</name>
    <dbReference type="NCBI Taxonomy" id="66713"/>
    <lineage>
        <taxon>Eukaryota</taxon>
        <taxon>Metazoa</taxon>
        <taxon>Spiralia</taxon>
        <taxon>Lophotrochozoa</taxon>
        <taxon>Mollusca</taxon>
        <taxon>Bivalvia</taxon>
        <taxon>Autobranchia</taxon>
        <taxon>Pteriomorphia</taxon>
        <taxon>Pterioida</taxon>
        <taxon>Pterioidea</taxon>
        <taxon>Pteriidae</taxon>
        <taxon>Pinctada</taxon>
    </lineage>
</organism>
<reference evidence="2" key="1">
    <citation type="submission" date="2019-08" db="EMBL/GenBank/DDBJ databases">
        <title>The improved chromosome-level genome for the pearl oyster Pinctada fucata martensii using PacBio sequencing and Hi-C.</title>
        <authorList>
            <person name="Zheng Z."/>
        </authorList>
    </citation>
    <scope>NUCLEOTIDE SEQUENCE</scope>
    <source>
        <strain evidence="2">ZZ-2019</strain>
        <tissue evidence="2">Adductor muscle</tissue>
    </source>
</reference>
<dbReference type="AlphaFoldDB" id="A0AA88Y823"/>
<protein>
    <submittedName>
        <fullName evidence="2">Uncharacterized protein</fullName>
    </submittedName>
</protein>
<gene>
    <name evidence="2" type="ORF">FSP39_017812</name>
</gene>
<evidence type="ECO:0000313" key="3">
    <source>
        <dbReference type="Proteomes" id="UP001186944"/>
    </source>
</evidence>
<accession>A0AA88Y823</accession>
<proteinExistence type="predicted"/>
<evidence type="ECO:0000256" key="1">
    <source>
        <dbReference type="SAM" id="MobiDB-lite"/>
    </source>
</evidence>
<dbReference type="Proteomes" id="UP001186944">
    <property type="component" value="Unassembled WGS sequence"/>
</dbReference>
<evidence type="ECO:0000313" key="2">
    <source>
        <dbReference type="EMBL" id="KAK3091186.1"/>
    </source>
</evidence>
<comment type="caution">
    <text evidence="2">The sequence shown here is derived from an EMBL/GenBank/DDBJ whole genome shotgun (WGS) entry which is preliminary data.</text>
</comment>
<sequence length="736" mass="82455">MTEISSLRLSGKTRTLGDVKDDASYLKVAQRTESGDTISPRGINGTSVQSSTMRDVPDSIQQAALIDIVASVNGEGVNPDGFPEVDHAYTSTTPVDVRENYGNAVNVLSNLVLTKDRTISIPKPQTFEDPPEKFSTKKPVFYKHSTDEVNNAEAEAENRKRVVSLTRTRTNINEEKDVKKTRPKSESIQISVSLHQLNQEEEKSSDAYKDWFASPAKVRIARSMTPRRRRLTSINRKNESRTLTTLSTCEAVDIMDTTESLQNRLRAPGSSPSRDLGRERVELLTEDLNLYRAKSLPALFPVKRKKEVTQLNLMNKSKLISPFKPTSVRAYGGFPNGLLGKTIIQKSDESTTFNVTNAAVSQSTQDKFLSDQETDEDPKSEKGTSEGVKDHIITLEGRSIPNPNIRLLGMTPDRDHDKIVNPFSNDLTKTQRQFPSNKEKELWRDLDRHFDELQKKISVKVMQSENKPKTSADSNTDISGYGLVGKGFKSNISSAKSKGDRQSKRVTFAESPGEEEEEERHLTENDADGTIWGNSSNKMNSTETINVPLRKPVIAFNPKTNNKGMSSELVKLKKRIIPASQNNVPKSRYDLLDNVKISKLNNERRERHAPRAPSRVSVFSDSSSFFDDASMHGKETDFTDRGCSSKAKSYGMSSFYPDPVTQKFHINGYPIDSDSDSDSDVDERFVRPDISSMNARYRVLKAVDLGTLSGYQHRKFKKPATAPETTTTHFVKIRLK</sequence>
<feature type="compositionally biased region" description="Polar residues" evidence="1">
    <location>
        <begin position="532"/>
        <end position="543"/>
    </location>
</feature>
<feature type="region of interest" description="Disordered" evidence="1">
    <location>
        <begin position="361"/>
        <end position="388"/>
    </location>
</feature>
<feature type="region of interest" description="Disordered" evidence="1">
    <location>
        <begin position="30"/>
        <end position="54"/>
    </location>
</feature>